<proteinExistence type="predicted"/>
<dbReference type="STRING" id="1802202.A2730_02525"/>
<reference evidence="1 2" key="1">
    <citation type="journal article" date="2016" name="Nat. Commun.">
        <title>Thousands of microbial genomes shed light on interconnected biogeochemical processes in an aquifer system.</title>
        <authorList>
            <person name="Anantharaman K."/>
            <person name="Brown C.T."/>
            <person name="Hug L.A."/>
            <person name="Sharon I."/>
            <person name="Castelle C.J."/>
            <person name="Probst A.J."/>
            <person name="Thomas B.C."/>
            <person name="Singh A."/>
            <person name="Wilkins M.J."/>
            <person name="Karaoz U."/>
            <person name="Brodie E.L."/>
            <person name="Williams K.H."/>
            <person name="Hubbard S.S."/>
            <person name="Banfield J.F."/>
        </authorList>
    </citation>
    <scope>NUCLEOTIDE SEQUENCE [LARGE SCALE GENOMIC DNA]</scope>
</reference>
<comment type="caution">
    <text evidence="1">The sequence shown here is derived from an EMBL/GenBank/DDBJ whole genome shotgun (WGS) entry which is preliminary data.</text>
</comment>
<sequence length="258" mass="30683">MPAPEKVYFFNSSERGLFVEIYFPKRAAYYGAIFNALRKGHDENLVKEYLRTRVKDLINEFQAFPDLFKPSRYISPKFSRTLPSMDEALGRIEMYKSPFTGWSTYSVDGVWFDESKTPVELIEEATQVVRVMFRFDNSFAKQAVDEDCSDVLRAILFWIISQHGRLYDHKVWGKEEQAQFMARHKPWPKKKELFAKKHYADIAVETGKWLDNREIFIFCYLVRNFWKRVVREEMREDEIWVTSLFDLVLNVVKPTKPV</sequence>
<gene>
    <name evidence="1" type="ORF">A2730_02525</name>
</gene>
<organism evidence="1 2">
    <name type="scientific">Candidatus Staskawiczbacteria bacterium RIFCSPHIGHO2_01_FULL_39_25</name>
    <dbReference type="NCBI Taxonomy" id="1802202"/>
    <lineage>
        <taxon>Bacteria</taxon>
        <taxon>Candidatus Staskawicziibacteriota</taxon>
    </lineage>
</organism>
<dbReference type="AlphaFoldDB" id="A0A1G2HPU2"/>
<evidence type="ECO:0000313" key="1">
    <source>
        <dbReference type="EMBL" id="OGZ64546.1"/>
    </source>
</evidence>
<dbReference type="EMBL" id="MHOO01000004">
    <property type="protein sequence ID" value="OGZ64546.1"/>
    <property type="molecule type" value="Genomic_DNA"/>
</dbReference>
<protein>
    <submittedName>
        <fullName evidence="1">Uncharacterized protein</fullName>
    </submittedName>
</protein>
<accession>A0A1G2HPU2</accession>
<dbReference type="Proteomes" id="UP000176855">
    <property type="component" value="Unassembled WGS sequence"/>
</dbReference>
<evidence type="ECO:0000313" key="2">
    <source>
        <dbReference type="Proteomes" id="UP000176855"/>
    </source>
</evidence>
<name>A0A1G2HPU2_9BACT</name>